<feature type="compositionally biased region" description="Polar residues" evidence="1">
    <location>
        <begin position="522"/>
        <end position="533"/>
    </location>
</feature>
<feature type="compositionally biased region" description="Acidic residues" evidence="1">
    <location>
        <begin position="697"/>
        <end position="720"/>
    </location>
</feature>
<feature type="region of interest" description="Disordered" evidence="1">
    <location>
        <begin position="1868"/>
        <end position="1913"/>
    </location>
</feature>
<feature type="compositionally biased region" description="Low complexity" evidence="1">
    <location>
        <begin position="1761"/>
        <end position="1779"/>
    </location>
</feature>
<dbReference type="CDD" id="cd22054">
    <property type="entry name" value="NAC_NACA"/>
    <property type="match status" value="1"/>
</dbReference>
<feature type="compositionally biased region" description="Low complexity" evidence="1">
    <location>
        <begin position="534"/>
        <end position="543"/>
    </location>
</feature>
<sequence length="2141" mass="232349">MPGESTHRSVPDDKHQDLGGEETGLPGPGMARHPSRDSTPSDSGSSPNDSGSSPSPSTPQKLLPGSTSPFGPRLFHVKLSSSGTPRPQPEGSDNRINPARLSGKLGGHGPCGRHIPVKMERIKVLTGSEVESDYPGSQTMDTRVVMGEETLLKTTEVLKGKIPTELKSQAIPLPYLPSFECSQLQSNEIKLETNSKDIQSQIPQKPVDQEKEHAQASVTDTSPSSTKQITTNDEITDSKEDKETLSLDEVPSLPFSERSCPVALSFTEPVCAVDPLRVGIPSSLDPELYFTAPSTPIKVTNRCSHLKHHSYPGSPASPLSPGSPSDSEDLCSPLTSPSGSYITAEGGSWMSSYTSSTSPSTSPSLLLVEETQEAPACFVSSLSEIGDEVAEEKGRPAPEREEERPRDFSLYHPEDFVMNSRIGVADTVIPEEDETPKGEEEKISRDTCRPCWVTENTPTIRSSSSSDSQDDEGESESSFYPSEEATVNRAVYSRPMQTGLKLNLEGCLLEEHYRQMEAHPDVSSTALTPDTENMSMPSSSFSPDSPLLPLDVFGPGAFDRLGPSSFILSQAACSDVQDEERMIPASLISFPLHTSLIFRADSMEITLFPTEEENETEVNDRNERKDVDAYGAGEEEADVEDHDEDDEEDHDDYNNNEDNPDSIPDGDEGEENDKGGDTSVQLEAGEEARVEVKVVEEQGEEEELDDDDDNDEEDDDDDDGCDSKAIKDEAEESSVSFLHSLSETSINEGLDESFCYQDDTDDSLDSASYNGEEEERLYSTERHAQPPEPLPADNSDPGETKLEAEQGPLHTQLNMDKQVDQSKPTCMSETTVAHPKVVSSEPTPPEVPMWPEHQHDPDVKGTIREDETKTSDKAVGNQQQLQPSKVNSSQPDIQTDLNKREEKSQISTGAPLVEPQENPCSNLPTISGAVHASPHPVTECTSVSHSASSVEERTKDMAVENPRVMDVALQLSCDQNEHTEEPERDSFKLLIKPRHGHSESQRTVGASRVALSKSFGGKYNVPVGGRSLLRSCPNRDSDTKVDQSTECAPAESGSVEGKISDSSPPLNIVTPTNDLNKGVVLLSAPKDPNSNPSNIPVSTSPEIISELGDNLALTPEHCPRDSSLENLSENTLSTDDGVLGAVGSLHSPLAISPKRENSETDTSRAMAPESGAWCDAREGLGFGLRFGSGCEFGVWGAGESLSLSLGKKYEIEAESLLMCDTEGQRTETALVSNLSSELCENYDNVLSSILDEEDNTQSGKNDQMSDKDLVEEGTSESNLAHWKSIEEISEAGGGEDGSTDFPEDISNLNPDNDNDTKETQIRDNLKSSTNSAFESLDEGMYGSLNALSDEMRHQRVSVIINESVSNIPLDEAPLQISDRTPKEDQKPTEDPIDQTPATKLTPLLKNSSCTVSVDTDSDGSTKPQIPDSTCIAQSKCDATPEHQSDSLRSIAFSLPEGSFGSFPPKCISNIVRLRSPCRDGTAISQHQRHNQTNCDISPEIKRAMDEPKTKEAFLGKHSVVCNSGDERDDQKNKMDKNKKKSSSALHDSDHFERLTPKGGLCTDAQAASTKGKKRKQNKHKASLADGHDDFSPESVQDPKKAPALPNTTGSGCPDGMSDVGKTKSDDKASSFSSLDVQQRTSGPDKVEPVAQKEGHNSGSPDEKSPRQGQCNLNRSTTDNPNAIMAMNQDLQQKQEVLDNRPLSNSERQITVDFNDNNIDTGPSKPQQTIVSYSQSLRCPPSSLPCASIESLAGLSTPVQDSQPVLSTQQQSLQSITHQSTDSEIPPNKNLQEVTDVFSTPSSKSVSSSPLPAAIPAVLSQATQETGNLDCVTESSSPSKSQSTHSTQSHKQMKEGCTWFAQDIFRGTTVTEEESGREDDCGQLQQGHASKPSGDVEDRNRSLKNESGPSDQREIQLLSSRQPTGRQSSCSTSHNLNIYEEIDLSVKNNSSTLASCNESESEGSMPDLEELEPLRPSEPPCISTADDGLNRPKQSRSEKKARKAMSKLGLKPVHGVTRITIRKSKSILFVISRPDVFKSPMSDIYIVFGEAKIEDLSQQAHKAAAEKFKVPVSPSPLAPPVPPSLTIKEESEEEEEEVDDGGLEQRDIELVMAQANVSRAKAIRALKHNKNDIVNAIMELTM</sequence>
<feature type="compositionally biased region" description="Low complexity" evidence="1">
    <location>
        <begin position="311"/>
        <end position="325"/>
    </location>
</feature>
<dbReference type="Ensembl" id="ENSFHET00000021021.1">
    <property type="protein sequence ID" value="ENSFHEP00000013464.1"/>
    <property type="gene ID" value="ENSFHEG00000014965.1"/>
</dbReference>
<feature type="compositionally biased region" description="Basic and acidic residues" evidence="1">
    <location>
        <begin position="1893"/>
        <end position="1903"/>
    </location>
</feature>
<dbReference type="CTD" id="23148"/>
<feature type="region of interest" description="Disordered" evidence="1">
    <location>
        <begin position="2070"/>
        <end position="2101"/>
    </location>
</feature>
<feature type="compositionally biased region" description="Basic and acidic residues" evidence="1">
    <location>
        <begin position="1153"/>
        <end position="1162"/>
    </location>
</feature>
<dbReference type="SMART" id="SM01407">
    <property type="entry name" value="NAC"/>
    <property type="match status" value="1"/>
</dbReference>
<reference evidence="4" key="2">
    <citation type="submission" date="2025-05" db="UniProtKB">
        <authorList>
            <consortium name="Ensembl"/>
        </authorList>
    </citation>
    <scope>IDENTIFICATION</scope>
</reference>
<dbReference type="Gene3D" id="2.20.70.30">
    <property type="entry name" value="Nascent polypeptide-associated complex domain"/>
    <property type="match status" value="1"/>
</dbReference>
<dbReference type="Gene3D" id="1.10.8.10">
    <property type="entry name" value="DNA helicase RuvA subunit, C-terminal domain"/>
    <property type="match status" value="1"/>
</dbReference>
<dbReference type="Pfam" id="PF01849">
    <property type="entry name" value="NAC"/>
    <property type="match status" value="1"/>
</dbReference>
<evidence type="ECO:0000313" key="3">
    <source>
        <dbReference type="EMBL" id="JAR85017.1"/>
    </source>
</evidence>
<feature type="compositionally biased region" description="Basic and acidic residues" evidence="1">
    <location>
        <begin position="776"/>
        <end position="785"/>
    </location>
</feature>
<feature type="compositionally biased region" description="Low complexity" evidence="1">
    <location>
        <begin position="37"/>
        <end position="59"/>
    </location>
</feature>
<feature type="region of interest" description="Disordered" evidence="1">
    <location>
        <begin position="1827"/>
        <end position="1852"/>
    </location>
</feature>
<name>A0A147B2N6_FUNHE</name>
<feature type="compositionally biased region" description="Basic and acidic residues" evidence="1">
    <location>
        <begin position="852"/>
        <end position="872"/>
    </location>
</feature>
<feature type="domain" description="NAC-A/B" evidence="2">
    <location>
        <begin position="1994"/>
        <end position="2059"/>
    </location>
</feature>
<feature type="compositionally biased region" description="Basic and acidic residues" evidence="1">
    <location>
        <begin position="391"/>
        <end position="408"/>
    </location>
</feature>
<dbReference type="InterPro" id="IPR041907">
    <property type="entry name" value="NACAD_UBA"/>
</dbReference>
<feature type="compositionally biased region" description="Basic and acidic residues" evidence="1">
    <location>
        <begin position="618"/>
        <end position="628"/>
    </location>
</feature>
<feature type="region of interest" description="Disordered" evidence="1">
    <location>
        <begin position="1149"/>
        <end position="1170"/>
    </location>
</feature>
<feature type="compositionally biased region" description="Basic and acidic residues" evidence="1">
    <location>
        <begin position="1546"/>
        <end position="1555"/>
    </location>
</feature>
<feature type="compositionally biased region" description="Basic and acidic residues" evidence="1">
    <location>
        <begin position="1379"/>
        <end position="1389"/>
    </location>
</feature>
<feature type="region of interest" description="Disordered" evidence="1">
    <location>
        <begin position="1758"/>
        <end position="1788"/>
    </location>
</feature>
<feature type="region of interest" description="Disordered" evidence="1">
    <location>
        <begin position="383"/>
        <end position="408"/>
    </location>
</feature>
<feature type="compositionally biased region" description="Low complexity" evidence="1">
    <location>
        <begin position="1834"/>
        <end position="1849"/>
    </location>
</feature>
<dbReference type="OrthoDB" id="3169036at2759"/>
<feature type="compositionally biased region" description="Basic residues" evidence="1">
    <location>
        <begin position="1570"/>
        <end position="1581"/>
    </location>
</feature>
<evidence type="ECO:0000259" key="2">
    <source>
        <dbReference type="PROSITE" id="PS51151"/>
    </source>
</evidence>
<dbReference type="GO" id="GO:0005854">
    <property type="term" value="C:nascent polypeptide-associated complex"/>
    <property type="evidence" value="ECO:0007669"/>
    <property type="project" value="InterPro"/>
</dbReference>
<dbReference type="InterPro" id="IPR002715">
    <property type="entry name" value="Nas_poly-pep-assoc_cplx_dom"/>
</dbReference>
<evidence type="ECO:0000256" key="1">
    <source>
        <dbReference type="SAM" id="MobiDB-lite"/>
    </source>
</evidence>
<dbReference type="PROSITE" id="PS51151">
    <property type="entry name" value="NAC_AB"/>
    <property type="match status" value="1"/>
</dbReference>
<feature type="compositionally biased region" description="Basic and acidic residues" evidence="1">
    <location>
        <begin position="236"/>
        <end position="245"/>
    </location>
</feature>
<feature type="region of interest" description="Disordered" evidence="1">
    <location>
        <begin position="1251"/>
        <end position="1330"/>
    </location>
</feature>
<dbReference type="FunFam" id="1.10.8.10:FF:000006">
    <property type="entry name" value="Putative nascent polypeptide-associated complex subunit alpha"/>
    <property type="match status" value="1"/>
</dbReference>
<feature type="compositionally biased region" description="Basic and acidic residues" evidence="1">
    <location>
        <begin position="1642"/>
        <end position="1665"/>
    </location>
</feature>
<reference evidence="3" key="1">
    <citation type="submission" date="2015-01" db="EMBL/GenBank/DDBJ databases">
        <title>EvidentialGene: Evidence-directed Construction of Complete mRNA Transcriptomes without Genomes.</title>
        <authorList>
            <person name="Gilbert D.G."/>
        </authorList>
    </citation>
    <scope>NUCLEOTIDE SEQUENCE</scope>
</reference>
<evidence type="ECO:0000313" key="4">
    <source>
        <dbReference type="Ensembl" id="ENSFHEP00000013464.1"/>
    </source>
</evidence>
<dbReference type="CDD" id="cd14416">
    <property type="entry name" value="UBA_NACAD"/>
    <property type="match status" value="1"/>
</dbReference>
<feature type="region of interest" description="Disordered" evidence="1">
    <location>
        <begin position="1520"/>
        <end position="1680"/>
    </location>
</feature>
<dbReference type="InterPro" id="IPR038187">
    <property type="entry name" value="NAC_A/B_dom_sf"/>
</dbReference>
<dbReference type="GeneID" id="105929737"/>
<accession>A0A147B2N6</accession>
<feature type="region of interest" description="Disordered" evidence="1">
    <location>
        <begin position="1370"/>
        <end position="1398"/>
    </location>
</feature>
<feature type="compositionally biased region" description="Polar residues" evidence="1">
    <location>
        <begin position="939"/>
        <end position="949"/>
    </location>
</feature>
<feature type="compositionally biased region" description="Polar residues" evidence="1">
    <location>
        <begin position="876"/>
        <end position="896"/>
    </location>
</feature>
<feature type="compositionally biased region" description="Acidic residues" evidence="1">
    <location>
        <begin position="633"/>
        <end position="671"/>
    </location>
</feature>
<feature type="compositionally biased region" description="Basic and acidic residues" evidence="1">
    <location>
        <begin position="1314"/>
        <end position="1325"/>
    </location>
</feature>
<dbReference type="STRING" id="8078.ENSFHEP00000013464"/>
<feature type="compositionally biased region" description="Basic and acidic residues" evidence="1">
    <location>
        <begin position="435"/>
        <end position="448"/>
    </location>
</feature>
<feature type="compositionally biased region" description="Basic and acidic residues" evidence="1">
    <location>
        <begin position="1033"/>
        <end position="1043"/>
    </location>
</feature>
<feature type="region of interest" description="Disordered" evidence="1">
    <location>
        <begin position="1030"/>
        <end position="1071"/>
    </location>
</feature>
<feature type="compositionally biased region" description="Polar residues" evidence="1">
    <location>
        <begin position="1060"/>
        <end position="1071"/>
    </location>
</feature>
<feature type="compositionally biased region" description="Basic and acidic residues" evidence="1">
    <location>
        <begin position="686"/>
        <end position="696"/>
    </location>
</feature>
<feature type="compositionally biased region" description="Polar residues" evidence="1">
    <location>
        <begin position="809"/>
        <end position="831"/>
    </location>
</feature>
<feature type="region of interest" description="Disordered" evidence="1">
    <location>
        <begin position="1951"/>
        <end position="2005"/>
    </location>
</feature>
<feature type="compositionally biased region" description="Pro residues" evidence="1">
    <location>
        <begin position="2072"/>
        <end position="2082"/>
    </location>
</feature>
<feature type="compositionally biased region" description="Basic and acidic residues" evidence="1">
    <location>
        <begin position="1585"/>
        <end position="1600"/>
    </location>
</feature>
<feature type="compositionally biased region" description="Polar residues" evidence="1">
    <location>
        <begin position="733"/>
        <end position="747"/>
    </location>
</feature>
<feature type="region of interest" description="Disordered" evidence="1">
    <location>
        <begin position="305"/>
        <end position="337"/>
    </location>
</feature>
<dbReference type="Pfam" id="PF19026">
    <property type="entry name" value="UBA_HYPK"/>
    <property type="match status" value="1"/>
</dbReference>
<dbReference type="InterPro" id="IPR016641">
    <property type="entry name" value="EGD2/NACA0like"/>
</dbReference>
<evidence type="ECO:0000313" key="5">
    <source>
        <dbReference type="Proteomes" id="UP000265000"/>
    </source>
</evidence>
<dbReference type="GeneTree" id="ENSGT00940000161501"/>
<feature type="compositionally biased region" description="Basic and acidic residues" evidence="1">
    <location>
        <begin position="1"/>
        <end position="18"/>
    </location>
</feature>
<feature type="compositionally biased region" description="Polar residues" evidence="1">
    <location>
        <begin position="216"/>
        <end position="233"/>
    </location>
</feature>
<dbReference type="FunFam" id="2.20.70.30:FF:000002">
    <property type="entry name" value="Nascent polypeptide-associated complex (NAC), alpha subunit"/>
    <property type="match status" value="1"/>
</dbReference>
<feature type="region of interest" description="Disordered" evidence="1">
    <location>
        <begin position="428"/>
        <end position="484"/>
    </location>
</feature>
<feature type="region of interest" description="Disordered" evidence="1">
    <location>
        <begin position="196"/>
        <end position="250"/>
    </location>
</feature>
<feature type="region of interest" description="Disordered" evidence="1">
    <location>
        <begin position="518"/>
        <end position="543"/>
    </location>
</feature>
<feature type="compositionally biased region" description="Acidic residues" evidence="1">
    <location>
        <begin position="2089"/>
        <end position="2101"/>
    </location>
</feature>
<feature type="region of interest" description="Disordered" evidence="1">
    <location>
        <begin position="609"/>
        <end position="955"/>
    </location>
</feature>
<dbReference type="PANTHER" id="PTHR21713">
    <property type="entry name" value="NASCENT POLYPEPTIDE ASSOCIATED COMPLEX ALPHA SUBUNIT-RELATED"/>
    <property type="match status" value="1"/>
</dbReference>
<dbReference type="EMBL" id="GCES01001306">
    <property type="protein sequence ID" value="JAR85017.1"/>
    <property type="molecule type" value="Transcribed_RNA"/>
</dbReference>
<feature type="compositionally biased region" description="Basic and acidic residues" evidence="1">
    <location>
        <begin position="1524"/>
        <end position="1535"/>
    </location>
</feature>
<feature type="region of interest" description="Disordered" evidence="1">
    <location>
        <begin position="1"/>
        <end position="114"/>
    </location>
</feature>
<dbReference type="InterPro" id="IPR044034">
    <property type="entry name" value="NAC-like_UBA"/>
</dbReference>
<feature type="compositionally biased region" description="Polar residues" evidence="1">
    <location>
        <begin position="1629"/>
        <end position="1641"/>
    </location>
</feature>
<keyword evidence="5" id="KW-1185">Reference proteome</keyword>
<protein>
    <submittedName>
        <fullName evidence="3">Serine-rich adhesin for platelets</fullName>
    </submittedName>
    <submittedName>
        <fullName evidence="4">Uncharacterized LOC105929737</fullName>
    </submittedName>
</protein>
<organism evidence="3">
    <name type="scientific">Fundulus heteroclitus</name>
    <name type="common">Killifish</name>
    <name type="synonym">Mummichog</name>
    <dbReference type="NCBI Taxonomy" id="8078"/>
    <lineage>
        <taxon>Eukaryota</taxon>
        <taxon>Metazoa</taxon>
        <taxon>Chordata</taxon>
        <taxon>Craniata</taxon>
        <taxon>Vertebrata</taxon>
        <taxon>Euteleostomi</taxon>
        <taxon>Actinopterygii</taxon>
        <taxon>Neopterygii</taxon>
        <taxon>Teleostei</taxon>
        <taxon>Neoteleostei</taxon>
        <taxon>Acanthomorphata</taxon>
        <taxon>Ovalentaria</taxon>
        <taxon>Atherinomorphae</taxon>
        <taxon>Cyprinodontiformes</taxon>
        <taxon>Fundulidae</taxon>
        <taxon>Fundulus</taxon>
    </lineage>
</organism>
<feature type="compositionally biased region" description="Polar residues" evidence="1">
    <location>
        <begin position="1666"/>
        <end position="1680"/>
    </location>
</feature>
<proteinExistence type="predicted"/>
<dbReference type="Proteomes" id="UP000265000">
    <property type="component" value="Unplaced"/>
</dbReference>